<comment type="caution">
    <text evidence="4">The sequence shown here is derived from an EMBL/GenBank/DDBJ whole genome shotgun (WGS) entry which is preliminary data.</text>
</comment>
<dbReference type="Gene3D" id="3.10.129.10">
    <property type="entry name" value="Hotdog Thioesterase"/>
    <property type="match status" value="1"/>
</dbReference>
<keyword evidence="2 4" id="KW-0378">Hydrolase</keyword>
<dbReference type="InterPro" id="IPR003736">
    <property type="entry name" value="PAAI_dom"/>
</dbReference>
<dbReference type="PANTHER" id="PTHR43240">
    <property type="entry name" value="1,4-DIHYDROXY-2-NAPHTHOYL-COA THIOESTERASE 1"/>
    <property type="match status" value="1"/>
</dbReference>
<organism evidence="4 5">
    <name type="scientific">Meiothermus taiwanensis</name>
    <dbReference type="NCBI Taxonomy" id="172827"/>
    <lineage>
        <taxon>Bacteria</taxon>
        <taxon>Thermotogati</taxon>
        <taxon>Deinococcota</taxon>
        <taxon>Deinococci</taxon>
        <taxon>Thermales</taxon>
        <taxon>Thermaceae</taxon>
        <taxon>Meiothermus</taxon>
    </lineage>
</organism>
<dbReference type="SUPFAM" id="SSF54637">
    <property type="entry name" value="Thioesterase/thiol ester dehydrase-isomerase"/>
    <property type="match status" value="1"/>
</dbReference>
<dbReference type="CDD" id="cd03443">
    <property type="entry name" value="PaaI_thioesterase"/>
    <property type="match status" value="1"/>
</dbReference>
<protein>
    <submittedName>
        <fullName evidence="4">Putative esterase</fullName>
        <ecNumber evidence="4">3.1.2.-</ecNumber>
    </submittedName>
</protein>
<dbReference type="PANTHER" id="PTHR43240:SF5">
    <property type="entry name" value="1,4-DIHYDROXY-2-NAPHTHOYL-COA THIOESTERASE 1"/>
    <property type="match status" value="1"/>
</dbReference>
<evidence type="ECO:0000256" key="1">
    <source>
        <dbReference type="ARBA" id="ARBA00008324"/>
    </source>
</evidence>
<dbReference type="EMBL" id="QWKX01000037">
    <property type="protein sequence ID" value="RIH76750.1"/>
    <property type="molecule type" value="Genomic_DNA"/>
</dbReference>
<evidence type="ECO:0000313" key="4">
    <source>
        <dbReference type="EMBL" id="RIH76750.1"/>
    </source>
</evidence>
<dbReference type="InterPro" id="IPR006683">
    <property type="entry name" value="Thioestr_dom"/>
</dbReference>
<dbReference type="Pfam" id="PF03061">
    <property type="entry name" value="4HBT"/>
    <property type="match status" value="1"/>
</dbReference>
<dbReference type="OrthoDB" id="9798208at2"/>
<dbReference type="EC" id="3.1.2.-" evidence="4"/>
<evidence type="ECO:0000259" key="3">
    <source>
        <dbReference type="Pfam" id="PF03061"/>
    </source>
</evidence>
<reference evidence="4 5" key="1">
    <citation type="submission" date="2018-08" db="EMBL/GenBank/DDBJ databases">
        <title>Meiothermus cateniformans JCM 15151 genome sequencing project.</title>
        <authorList>
            <person name="Da Costa M.S."/>
            <person name="Albuquerque L."/>
            <person name="Raposo P."/>
            <person name="Froufe H.J.C."/>
            <person name="Barroso C.S."/>
            <person name="Egas C."/>
        </authorList>
    </citation>
    <scope>NUCLEOTIDE SEQUENCE [LARGE SCALE GENOMIC DNA]</scope>
    <source>
        <strain evidence="4 5">JCM 15151</strain>
    </source>
</reference>
<dbReference type="Proteomes" id="UP000266089">
    <property type="component" value="Unassembled WGS sequence"/>
</dbReference>
<dbReference type="NCBIfam" id="TIGR00369">
    <property type="entry name" value="unchar_dom_1"/>
    <property type="match status" value="1"/>
</dbReference>
<dbReference type="GO" id="GO:0061522">
    <property type="term" value="F:1,4-dihydroxy-2-naphthoyl-CoA thioesterase activity"/>
    <property type="evidence" value="ECO:0007669"/>
    <property type="project" value="TreeGrafter"/>
</dbReference>
<evidence type="ECO:0000256" key="2">
    <source>
        <dbReference type="ARBA" id="ARBA00022801"/>
    </source>
</evidence>
<dbReference type="InterPro" id="IPR029069">
    <property type="entry name" value="HotDog_dom_sf"/>
</dbReference>
<accession>A0A399E2D5</accession>
<dbReference type="AlphaFoldDB" id="A0A399E2D5"/>
<comment type="similarity">
    <text evidence="1">Belongs to the thioesterase PaaI family.</text>
</comment>
<feature type="domain" description="Thioesterase" evidence="3">
    <location>
        <begin position="44"/>
        <end position="121"/>
    </location>
</feature>
<name>A0A399E2D5_9DEIN</name>
<proteinExistence type="inferred from homology"/>
<sequence>MSKIDPTQLERDSLVKTLGIRILEATPQKVVAEMEVTPKLHQPFGYLHGGASVALAETVASIGAYLAAPEGHTSFGMEINANHLRSMQSGKVTATGTPLHSGRTTAVWNVEIRDEQGRLVCISRCTLAITPMRAS</sequence>
<evidence type="ECO:0000313" key="5">
    <source>
        <dbReference type="Proteomes" id="UP000266089"/>
    </source>
</evidence>
<dbReference type="GO" id="GO:0005829">
    <property type="term" value="C:cytosol"/>
    <property type="evidence" value="ECO:0007669"/>
    <property type="project" value="TreeGrafter"/>
</dbReference>
<dbReference type="RefSeq" id="WP_027887171.1">
    <property type="nucleotide sequence ID" value="NZ_JBHSXZ010000106.1"/>
</dbReference>
<gene>
    <name evidence="4" type="ORF">Mcate_01641</name>
</gene>